<sequence length="93" mass="10540">MNIDPFRQRAAKVIKGKREEKPGKKPGPYKSAYQRTVNATLLLKPTTAELTAFNQIKTALTQHRILEFFSPDRTLFVDFDPTGQGFGVMAYHV</sequence>
<protein>
    <submittedName>
        <fullName evidence="2">Uncharacterized protein</fullName>
    </submittedName>
</protein>
<comment type="caution">
    <text evidence="2">The sequence shown here is derived from an EMBL/GenBank/DDBJ whole genome shotgun (WGS) entry which is preliminary data.</text>
</comment>
<dbReference type="AlphaFoldDB" id="A0A8H4YME6"/>
<evidence type="ECO:0000256" key="1">
    <source>
        <dbReference type="SAM" id="MobiDB-lite"/>
    </source>
</evidence>
<evidence type="ECO:0000313" key="3">
    <source>
        <dbReference type="Proteomes" id="UP000573603"/>
    </source>
</evidence>
<reference evidence="2 3" key="1">
    <citation type="journal article" date="2020" name="BMC Genomics">
        <title>Correction to: Identification and distribution of gene clusters required for synthesis of sphingolipid metabolism inhibitors in diverse species of the filamentous fungus Fusarium.</title>
        <authorList>
            <person name="Kim H.S."/>
            <person name="Lohmar J.M."/>
            <person name="Busman M."/>
            <person name="Brown D.W."/>
            <person name="Naumann T.A."/>
            <person name="Divon H.H."/>
            <person name="Lysoe E."/>
            <person name="Uhlig S."/>
            <person name="Proctor R.H."/>
        </authorList>
    </citation>
    <scope>NUCLEOTIDE SEQUENCE [LARGE SCALE GENOMIC DNA]</scope>
    <source>
        <strain evidence="2 3">NRRL 25214</strain>
    </source>
</reference>
<organism evidence="2 3">
    <name type="scientific">Fusarium anthophilum</name>
    <dbReference type="NCBI Taxonomy" id="48485"/>
    <lineage>
        <taxon>Eukaryota</taxon>
        <taxon>Fungi</taxon>
        <taxon>Dikarya</taxon>
        <taxon>Ascomycota</taxon>
        <taxon>Pezizomycotina</taxon>
        <taxon>Sordariomycetes</taxon>
        <taxon>Hypocreomycetidae</taxon>
        <taxon>Hypocreales</taxon>
        <taxon>Nectriaceae</taxon>
        <taxon>Fusarium</taxon>
        <taxon>Fusarium fujikuroi species complex</taxon>
    </lineage>
</organism>
<accession>A0A8H4YME6</accession>
<dbReference type="EMBL" id="JABEVY010000505">
    <property type="protein sequence ID" value="KAF5230807.1"/>
    <property type="molecule type" value="Genomic_DNA"/>
</dbReference>
<proteinExistence type="predicted"/>
<evidence type="ECO:0000313" key="2">
    <source>
        <dbReference type="EMBL" id="KAF5230807.1"/>
    </source>
</evidence>
<feature type="region of interest" description="Disordered" evidence="1">
    <location>
        <begin position="12"/>
        <end position="31"/>
    </location>
</feature>
<gene>
    <name evidence="2" type="ORF">FANTH_13700</name>
</gene>
<keyword evidence="3" id="KW-1185">Reference proteome</keyword>
<name>A0A8H4YME6_9HYPO</name>
<dbReference type="Proteomes" id="UP000573603">
    <property type="component" value="Unassembled WGS sequence"/>
</dbReference>